<reference evidence="6 7" key="1">
    <citation type="submission" date="2020-01" db="EMBL/GenBank/DDBJ databases">
        <authorList>
            <person name="Gupta K D."/>
        </authorList>
    </citation>
    <scope>NUCLEOTIDE SEQUENCE [LARGE SCALE GENOMIC DNA]</scope>
</reference>
<evidence type="ECO:0000256" key="2">
    <source>
        <dbReference type="ARBA" id="ARBA00007175"/>
    </source>
</evidence>
<feature type="region of interest" description="Disordered" evidence="5">
    <location>
        <begin position="96"/>
        <end position="269"/>
    </location>
</feature>
<protein>
    <recommendedName>
        <fullName evidence="8">Nucleolar protein 12</fullName>
    </recommendedName>
</protein>
<evidence type="ECO:0000256" key="5">
    <source>
        <dbReference type="SAM" id="MobiDB-lite"/>
    </source>
</evidence>
<keyword evidence="3" id="KW-0175">Coiled coil</keyword>
<accession>A0A8S0VSY3</accession>
<organism evidence="6 7">
    <name type="scientific">Cyclocybe aegerita</name>
    <name type="common">Black poplar mushroom</name>
    <name type="synonym">Agrocybe aegerita</name>
    <dbReference type="NCBI Taxonomy" id="1973307"/>
    <lineage>
        <taxon>Eukaryota</taxon>
        <taxon>Fungi</taxon>
        <taxon>Dikarya</taxon>
        <taxon>Basidiomycota</taxon>
        <taxon>Agaricomycotina</taxon>
        <taxon>Agaricomycetes</taxon>
        <taxon>Agaricomycetidae</taxon>
        <taxon>Agaricales</taxon>
        <taxon>Agaricineae</taxon>
        <taxon>Bolbitiaceae</taxon>
        <taxon>Cyclocybe</taxon>
    </lineage>
</organism>
<keyword evidence="4" id="KW-0539">Nucleus</keyword>
<evidence type="ECO:0000313" key="6">
    <source>
        <dbReference type="EMBL" id="CAA7259095.1"/>
    </source>
</evidence>
<dbReference type="GO" id="GO:0005730">
    <property type="term" value="C:nucleolus"/>
    <property type="evidence" value="ECO:0007669"/>
    <property type="project" value="UniProtKB-SubCell"/>
</dbReference>
<dbReference type="Proteomes" id="UP000467700">
    <property type="component" value="Unassembled WGS sequence"/>
</dbReference>
<name>A0A8S0VSY3_CYCAE</name>
<dbReference type="GO" id="GO:0019843">
    <property type="term" value="F:rRNA binding"/>
    <property type="evidence" value="ECO:0007669"/>
    <property type="project" value="TreeGrafter"/>
</dbReference>
<comment type="caution">
    <text evidence="6">The sequence shown here is derived from an EMBL/GenBank/DDBJ whole genome shotgun (WGS) entry which is preliminary data.</text>
</comment>
<evidence type="ECO:0008006" key="8">
    <source>
        <dbReference type="Google" id="ProtNLM"/>
    </source>
</evidence>
<sequence>MSTTNLAALTSSHRAIAAKKRAKNQQLKEVVFDEDARREFLTGFHKRKLAKTEAARAKAKEREKQERLEARREQRRMLREQALENAASVEKAYGAVIGTPSPFSPHVNSNPFPDDDNDDHDDEWHGIGTGTGSSPNPADIARDEEYENDETLATVTVVEDFDPDTIIHGPPKSEPAPNPIPASTSTSTLTPTSRPAKKPSQPPSSSQSAIKSKSTPQKKIRYQTKDARKREQVKQRARRTEKAELAGGKASRKYKGSSRGGRGKHGSKR</sequence>
<evidence type="ECO:0000313" key="7">
    <source>
        <dbReference type="Proteomes" id="UP000467700"/>
    </source>
</evidence>
<dbReference type="InterPro" id="IPR019186">
    <property type="entry name" value="Nucleolar_protein_12"/>
</dbReference>
<feature type="compositionally biased region" description="Low complexity" evidence="5">
    <location>
        <begin position="181"/>
        <end position="194"/>
    </location>
</feature>
<gene>
    <name evidence="6" type="ORF">AAE3_LOCUS1347</name>
</gene>
<comment type="similarity">
    <text evidence="2">Belongs to the RRP17 family.</text>
</comment>
<feature type="compositionally biased region" description="Basic residues" evidence="5">
    <location>
        <begin position="250"/>
        <end position="269"/>
    </location>
</feature>
<proteinExistence type="inferred from homology"/>
<dbReference type="Pfam" id="PF09805">
    <property type="entry name" value="Nop25"/>
    <property type="match status" value="1"/>
</dbReference>
<dbReference type="OrthoDB" id="551633at2759"/>
<evidence type="ECO:0000256" key="3">
    <source>
        <dbReference type="ARBA" id="ARBA00023054"/>
    </source>
</evidence>
<feature type="region of interest" description="Disordered" evidence="5">
    <location>
        <begin position="52"/>
        <end position="73"/>
    </location>
</feature>
<dbReference type="AlphaFoldDB" id="A0A8S0VSY3"/>
<dbReference type="PANTHER" id="PTHR14577:SF0">
    <property type="entry name" value="NUCLEOLAR PROTEIN 12"/>
    <property type="match status" value="1"/>
</dbReference>
<comment type="subcellular location">
    <subcellularLocation>
        <location evidence="1">Nucleus</location>
        <location evidence="1">Nucleolus</location>
    </subcellularLocation>
</comment>
<feature type="compositionally biased region" description="Low complexity" evidence="5">
    <location>
        <begin position="203"/>
        <end position="214"/>
    </location>
</feature>
<keyword evidence="7" id="KW-1185">Reference proteome</keyword>
<dbReference type="EMBL" id="CACVBS010000013">
    <property type="protein sequence ID" value="CAA7259095.1"/>
    <property type="molecule type" value="Genomic_DNA"/>
</dbReference>
<evidence type="ECO:0000256" key="1">
    <source>
        <dbReference type="ARBA" id="ARBA00004604"/>
    </source>
</evidence>
<feature type="compositionally biased region" description="Basic and acidic residues" evidence="5">
    <location>
        <begin position="223"/>
        <end position="244"/>
    </location>
</feature>
<evidence type="ECO:0000256" key="4">
    <source>
        <dbReference type="ARBA" id="ARBA00023242"/>
    </source>
</evidence>
<dbReference type="PANTHER" id="PTHR14577">
    <property type="entry name" value="NUCLEOLAR PROTEIN 12"/>
    <property type="match status" value="1"/>
</dbReference>